<feature type="region of interest" description="Disordered" evidence="2">
    <location>
        <begin position="188"/>
        <end position="216"/>
    </location>
</feature>
<name>A0A848B403_9FIRM</name>
<gene>
    <name evidence="3" type="ORF">HF878_01775</name>
</gene>
<keyword evidence="1" id="KW-0175">Coiled coil</keyword>
<evidence type="ECO:0000256" key="2">
    <source>
        <dbReference type="SAM" id="MobiDB-lite"/>
    </source>
</evidence>
<organism evidence="3 4">
    <name type="scientific">Selenomonas bovis</name>
    <dbReference type="NCBI Taxonomy" id="416586"/>
    <lineage>
        <taxon>Bacteria</taxon>
        <taxon>Bacillati</taxon>
        <taxon>Bacillota</taxon>
        <taxon>Negativicutes</taxon>
        <taxon>Selenomonadales</taxon>
        <taxon>Selenomonadaceae</taxon>
        <taxon>Selenomonas</taxon>
    </lineage>
</organism>
<comment type="caution">
    <text evidence="3">The sequence shown here is derived from an EMBL/GenBank/DDBJ whole genome shotgun (WGS) entry which is preliminary data.</text>
</comment>
<evidence type="ECO:0000313" key="4">
    <source>
        <dbReference type="Proteomes" id="UP000543804"/>
    </source>
</evidence>
<evidence type="ECO:0000256" key="1">
    <source>
        <dbReference type="SAM" id="Coils"/>
    </source>
</evidence>
<dbReference type="AlphaFoldDB" id="A0A848B403"/>
<dbReference type="RefSeq" id="WP_170077015.1">
    <property type="nucleotide sequence ID" value="NZ_JABAFA010000002.1"/>
</dbReference>
<evidence type="ECO:0008006" key="5">
    <source>
        <dbReference type="Google" id="ProtNLM"/>
    </source>
</evidence>
<dbReference type="Proteomes" id="UP000543804">
    <property type="component" value="Unassembled WGS sequence"/>
</dbReference>
<reference evidence="3 4" key="1">
    <citation type="submission" date="2020-04" db="EMBL/GenBank/DDBJ databases">
        <authorList>
            <person name="Hitch T.C.A."/>
            <person name="Wylensek D."/>
            <person name="Clavel T."/>
        </authorList>
    </citation>
    <scope>NUCLEOTIDE SEQUENCE [LARGE SCALE GENOMIC DNA]</scope>
    <source>
        <strain evidence="3 4">PG-130-P53-12</strain>
    </source>
</reference>
<keyword evidence="4" id="KW-1185">Reference proteome</keyword>
<feature type="coiled-coil region" evidence="1">
    <location>
        <begin position="59"/>
        <end position="117"/>
    </location>
</feature>
<evidence type="ECO:0000313" key="3">
    <source>
        <dbReference type="EMBL" id="NMD98216.1"/>
    </source>
</evidence>
<proteinExistence type="predicted"/>
<accession>A0A848B403</accession>
<protein>
    <recommendedName>
        <fullName evidence="5">DUF2802 domain-containing protein</fullName>
    </recommendedName>
</protein>
<sequence>MMTYLMALLILVGAALVGLSKFLQRRKQLPYRQKEEQEDIERSTLQFKQELERSGSEIIGRLGEHVERLEALIREADRRADTLDHRLTELHTLSQSLDAQTEELRAAEQEARREQQFVSQLMGELRAAAAGAAAARGAALPAPVERVDADDFTSVLRHSIARDEERQLEGRTAPATYRASSEAIQQAAHLAQAVHPKEAEDTTAPQGEESVQDTSASAAHVRALLLAGWSPADVARETGVGRGAIELMQEMMRRQLVGSDG</sequence>
<dbReference type="EMBL" id="JABAFA010000002">
    <property type="protein sequence ID" value="NMD98216.1"/>
    <property type="molecule type" value="Genomic_DNA"/>
</dbReference>